<evidence type="ECO:0000313" key="6">
    <source>
        <dbReference type="Proteomes" id="UP000050790"/>
    </source>
</evidence>
<feature type="coiled-coil region" evidence="4">
    <location>
        <begin position="907"/>
        <end position="937"/>
    </location>
</feature>
<keyword evidence="4" id="KW-0175">Coiled coil</keyword>
<feature type="region of interest" description="Disordered" evidence="5">
    <location>
        <begin position="745"/>
        <end position="780"/>
    </location>
</feature>
<evidence type="ECO:0000313" key="7">
    <source>
        <dbReference type="WBParaSite" id="SMRG1_23300.1"/>
    </source>
</evidence>
<proteinExistence type="predicted"/>
<feature type="compositionally biased region" description="Basic and acidic residues" evidence="5">
    <location>
        <begin position="745"/>
        <end position="754"/>
    </location>
</feature>
<keyword evidence="1" id="KW-0808">Transferase</keyword>
<dbReference type="GO" id="GO:0019205">
    <property type="term" value="F:nucleobase-containing compound kinase activity"/>
    <property type="evidence" value="ECO:0007669"/>
    <property type="project" value="InterPro"/>
</dbReference>
<dbReference type="Gene3D" id="1.20.890.10">
    <property type="entry name" value="cAMP-dependent protein kinase regulatory subunit, dimerization-anchoring domain"/>
    <property type="match status" value="1"/>
</dbReference>
<evidence type="ECO:0000256" key="4">
    <source>
        <dbReference type="SAM" id="Coils"/>
    </source>
</evidence>
<dbReference type="Gene3D" id="3.40.50.300">
    <property type="entry name" value="P-loop containing nucleotide triphosphate hydrolases"/>
    <property type="match status" value="2"/>
</dbReference>
<dbReference type="Proteomes" id="UP000050790">
    <property type="component" value="Unassembled WGS sequence"/>
</dbReference>
<dbReference type="GO" id="GO:0005524">
    <property type="term" value="F:ATP binding"/>
    <property type="evidence" value="ECO:0007669"/>
    <property type="project" value="InterPro"/>
</dbReference>
<organism evidence="6 7">
    <name type="scientific">Schistosoma margrebowiei</name>
    <dbReference type="NCBI Taxonomy" id="48269"/>
    <lineage>
        <taxon>Eukaryota</taxon>
        <taxon>Metazoa</taxon>
        <taxon>Spiralia</taxon>
        <taxon>Lophotrochozoa</taxon>
        <taxon>Platyhelminthes</taxon>
        <taxon>Trematoda</taxon>
        <taxon>Digenea</taxon>
        <taxon>Strigeidida</taxon>
        <taxon>Schistosomatoidea</taxon>
        <taxon>Schistosomatidae</taxon>
        <taxon>Schistosoma</taxon>
    </lineage>
</organism>
<dbReference type="SUPFAM" id="SSF52540">
    <property type="entry name" value="P-loop containing nucleoside triphosphate hydrolases"/>
    <property type="match status" value="1"/>
</dbReference>
<dbReference type="InterPro" id="IPR007858">
    <property type="entry name" value="Dpy-30_motif"/>
</dbReference>
<dbReference type="Gene3D" id="3.40.50.720">
    <property type="entry name" value="NAD(P)-binding Rossmann-like Domain"/>
    <property type="match status" value="1"/>
</dbReference>
<dbReference type="CDD" id="cd22967">
    <property type="entry name" value="DD_AK7"/>
    <property type="match status" value="1"/>
</dbReference>
<evidence type="ECO:0000256" key="3">
    <source>
        <dbReference type="ARBA" id="ARBA00022777"/>
    </source>
</evidence>
<dbReference type="SUPFAM" id="SSF51735">
    <property type="entry name" value="NAD(P)-binding Rossmann-fold domains"/>
    <property type="match status" value="1"/>
</dbReference>
<feature type="coiled-coil region" evidence="4">
    <location>
        <begin position="523"/>
        <end position="550"/>
    </location>
</feature>
<evidence type="ECO:0000256" key="5">
    <source>
        <dbReference type="SAM" id="MobiDB-lite"/>
    </source>
</evidence>
<keyword evidence="3" id="KW-0418">Kinase</keyword>
<protein>
    <recommendedName>
        <fullName evidence="8">Adenylate kinase 7</fullName>
    </recommendedName>
</protein>
<evidence type="ECO:0000256" key="1">
    <source>
        <dbReference type="ARBA" id="ARBA00022679"/>
    </source>
</evidence>
<dbReference type="InterPro" id="IPR027417">
    <property type="entry name" value="P-loop_NTPase"/>
</dbReference>
<dbReference type="InterPro" id="IPR000850">
    <property type="entry name" value="Adenylat/UMP-CMP_kin"/>
</dbReference>
<evidence type="ECO:0008006" key="8">
    <source>
        <dbReference type="Google" id="ProtNLM"/>
    </source>
</evidence>
<sequence length="1006" mass="117052">MNEDESPKSKNIFISEIDCFVGKNIGKYLATQIPGSGVEYEKQDADLSNDKWEPGGPSPPKKNCFVINGTLRYCDSNKPPFAKDILDYDDRNKFLEHVATFDVIIYDITVNPEQMKEVVWLGECLEKNSNQFASKKTLILVTNLMSWVSTKPNDPDDPGFVESECKRRKPHPKFKEYLECEKSILKLGKKHKKKFVTYVLACGVFYGCGEYLFRHLFKDAWSTQNELPVYLNGENILPTVHILDLARIIQFIINDPPKQRYIVVRDDGQFTLSEIVKAISSGLSNGVTRVYNEEDIKSLEIPAQITDVLTMNLRIEPSTIKEDMQFPWISDSGIPTNISQLINEFIEEHQLKPLRICILGPPYIGKTTLAKELCKIYRLHHIHLKGLLYEYIRNLLEPIKAYEHLLYIRDKERSAAEMNSESNGKMLLKHNSQVDQLLLDDNEINESTTDVINPLNVNLSSDYSTKLLEPMNELLDSYENDDNENMMTGEYVTSDRKPNLGDDNELNDLEYYPLSPLPTWNSEDELEMLVNDCQERLEQLKENCNEFGKLNDETLIRLLVQKLLSKPCQNQGFILDGFPKTLQQAELLFRPDPDDDDDVEISNNNNSSFKSHHLIIPNYMIHLIGSNNLLLERFNKQYSYQHFNSIKQQQIMLPTWKLYLMGDKNLLLKHFNIIKQQSNQQIEFNKNQYIEQAVNLKQFETYKERFDRRVQEYRSIMAPNIANLREILIDEANSLQGTNQMEELKIHQTEDGKSKSLSMEETSQKEEDNQQNEENQFRKKDSEMEIITEETKQIERQNEDEINENQHQTIRESIALELKLAHIPSLPEVPDETEENVLTYFDLREIHPIMIDMDKDSSPVIMLNGPQEACLDKVRKAIGKHEAPKLPSIEIYPLKQSEYEIQEKAINILSEFELEKLRKTKEKLENQKCEEIDLLKKSENDWNNWLSLLNTQNYQYAEAHSLPMRYYLMKYIMPELSKALLECSEIRPDDPVDFVAEYLLKTGISQ</sequence>
<dbReference type="WBParaSite" id="SMRG1_23300.1">
    <property type="protein sequence ID" value="SMRG1_23300.1"/>
    <property type="gene ID" value="SMRG1_23300"/>
</dbReference>
<name>A0AA84ZBW1_9TREM</name>
<dbReference type="InterPro" id="IPR047499">
    <property type="entry name" value="DD_AK7"/>
</dbReference>
<accession>A0AA84ZBW1</accession>
<dbReference type="PANTHER" id="PTHR23359">
    <property type="entry name" value="NUCLEOTIDE KINASE"/>
    <property type="match status" value="1"/>
</dbReference>
<reference evidence="7" key="1">
    <citation type="submission" date="2023-11" db="UniProtKB">
        <authorList>
            <consortium name="WormBaseParasite"/>
        </authorList>
    </citation>
    <scope>IDENTIFICATION</scope>
</reference>
<dbReference type="Pfam" id="PF05186">
    <property type="entry name" value="Dpy-30"/>
    <property type="match status" value="1"/>
</dbReference>
<dbReference type="AlphaFoldDB" id="A0AA84ZBW1"/>
<dbReference type="GO" id="GO:0006139">
    <property type="term" value="P:nucleobase-containing compound metabolic process"/>
    <property type="evidence" value="ECO:0007669"/>
    <property type="project" value="InterPro"/>
</dbReference>
<evidence type="ECO:0000256" key="2">
    <source>
        <dbReference type="ARBA" id="ARBA00022741"/>
    </source>
</evidence>
<keyword evidence="2" id="KW-0547">Nucleotide-binding</keyword>
<dbReference type="InterPro" id="IPR036291">
    <property type="entry name" value="NAD(P)-bd_dom_sf"/>
</dbReference>